<dbReference type="AlphaFoldDB" id="F6T8D5"/>
<reference evidence="2" key="2">
    <citation type="journal article" date="2008" name="Genome Biol.">
        <title>Improved genome assembly and evidence-based global gene model set for the chordate Ciona intestinalis: new insight into intron and operon populations.</title>
        <authorList>
            <person name="Satou Y."/>
            <person name="Mineta K."/>
            <person name="Ogasawara M."/>
            <person name="Sasakura Y."/>
            <person name="Shoguchi E."/>
            <person name="Ueno K."/>
            <person name="Yamada L."/>
            <person name="Matsumoto J."/>
            <person name="Wasserscheid J."/>
            <person name="Dewar K."/>
            <person name="Wiley G.B."/>
            <person name="Macmil S.L."/>
            <person name="Roe B.A."/>
            <person name="Zeller R.W."/>
            <person name="Hastings K.E."/>
            <person name="Lemaire P."/>
            <person name="Lindquist E."/>
            <person name="Endo T."/>
            <person name="Hotta K."/>
            <person name="Inaba K."/>
        </authorList>
    </citation>
    <scope>NUCLEOTIDE SEQUENCE [LARGE SCALE GENOMIC DNA]</scope>
    <source>
        <strain evidence="2">wild type</strain>
    </source>
</reference>
<reference evidence="2" key="3">
    <citation type="submission" date="2025-08" db="UniProtKB">
        <authorList>
            <consortium name="Ensembl"/>
        </authorList>
    </citation>
    <scope>IDENTIFICATION</scope>
</reference>
<feature type="region of interest" description="Disordered" evidence="1">
    <location>
        <begin position="93"/>
        <end position="120"/>
    </location>
</feature>
<dbReference type="HOGENOM" id="CLU_2048883_0_0_1"/>
<dbReference type="Proteomes" id="UP000008144">
    <property type="component" value="Chromosome 6"/>
</dbReference>
<accession>F6T8D5</accession>
<reference evidence="3" key="1">
    <citation type="journal article" date="2002" name="Science">
        <title>The draft genome of Ciona intestinalis: insights into chordate and vertebrate origins.</title>
        <authorList>
            <person name="Dehal P."/>
            <person name="Satou Y."/>
            <person name="Campbell R.K."/>
            <person name="Chapman J."/>
            <person name="Degnan B."/>
            <person name="De Tomaso A."/>
            <person name="Davidson B."/>
            <person name="Di Gregorio A."/>
            <person name="Gelpke M."/>
            <person name="Goodstein D.M."/>
            <person name="Harafuji N."/>
            <person name="Hastings K.E."/>
            <person name="Ho I."/>
            <person name="Hotta K."/>
            <person name="Huang W."/>
            <person name="Kawashima T."/>
            <person name="Lemaire P."/>
            <person name="Martinez D."/>
            <person name="Meinertzhagen I.A."/>
            <person name="Necula S."/>
            <person name="Nonaka M."/>
            <person name="Putnam N."/>
            <person name="Rash S."/>
            <person name="Saiga H."/>
            <person name="Satake M."/>
            <person name="Terry A."/>
            <person name="Yamada L."/>
            <person name="Wang H.G."/>
            <person name="Awazu S."/>
            <person name="Azumi K."/>
            <person name="Boore J."/>
            <person name="Branno M."/>
            <person name="Chin-Bow S."/>
            <person name="DeSantis R."/>
            <person name="Doyle S."/>
            <person name="Francino P."/>
            <person name="Keys D.N."/>
            <person name="Haga S."/>
            <person name="Hayashi H."/>
            <person name="Hino K."/>
            <person name="Imai K.S."/>
            <person name="Inaba K."/>
            <person name="Kano S."/>
            <person name="Kobayashi K."/>
            <person name="Kobayashi M."/>
            <person name="Lee B.I."/>
            <person name="Makabe K.W."/>
            <person name="Manohar C."/>
            <person name="Matassi G."/>
            <person name="Medina M."/>
            <person name="Mochizuki Y."/>
            <person name="Mount S."/>
            <person name="Morishita T."/>
            <person name="Miura S."/>
            <person name="Nakayama A."/>
            <person name="Nishizaka S."/>
            <person name="Nomoto H."/>
            <person name="Ohta F."/>
            <person name="Oishi K."/>
            <person name="Rigoutsos I."/>
            <person name="Sano M."/>
            <person name="Sasaki A."/>
            <person name="Sasakura Y."/>
            <person name="Shoguchi E."/>
            <person name="Shin-i T."/>
            <person name="Spagnuolo A."/>
            <person name="Stainier D."/>
            <person name="Suzuki M.M."/>
            <person name="Tassy O."/>
            <person name="Takatori N."/>
            <person name="Tokuoka M."/>
            <person name="Yagi K."/>
            <person name="Yoshizaki F."/>
            <person name="Wada S."/>
            <person name="Zhang C."/>
            <person name="Hyatt P.D."/>
            <person name="Larimer F."/>
            <person name="Detter C."/>
            <person name="Doggett N."/>
            <person name="Glavina T."/>
            <person name="Hawkins T."/>
            <person name="Richardson P."/>
            <person name="Lucas S."/>
            <person name="Kohara Y."/>
            <person name="Levine M."/>
            <person name="Satoh N."/>
            <person name="Rokhsar D.S."/>
        </authorList>
    </citation>
    <scope>NUCLEOTIDE SEQUENCE [LARGE SCALE GENOMIC DNA]</scope>
</reference>
<dbReference type="InParanoid" id="F6T8D5"/>
<feature type="region of interest" description="Disordered" evidence="1">
    <location>
        <begin position="56"/>
        <end position="77"/>
    </location>
</feature>
<evidence type="ECO:0000313" key="2">
    <source>
        <dbReference type="Ensembl" id="ENSCINP00000027459.2"/>
    </source>
</evidence>
<keyword evidence="3" id="KW-1185">Reference proteome</keyword>
<dbReference type="Ensembl" id="ENSCINT00000027705.2">
    <property type="protein sequence ID" value="ENSCINP00000027459.2"/>
    <property type="gene ID" value="ENSCING00000015521.2"/>
</dbReference>
<evidence type="ECO:0000256" key="1">
    <source>
        <dbReference type="SAM" id="MobiDB-lite"/>
    </source>
</evidence>
<sequence>MVTETRWLLCKYSCAGGLFPGIATKKPHTTHTSTEPAILCDSLFARTVLVAEKDKQADQGNELVKRKSKSVRGHPTKLVIDDGNKHRFLDIIQEKPTDENSNNNGTPKPVVNISNFRKES</sequence>
<name>F6T8D5_CIOIN</name>
<feature type="compositionally biased region" description="Basic residues" evidence="1">
    <location>
        <begin position="66"/>
        <end position="75"/>
    </location>
</feature>
<evidence type="ECO:0000313" key="3">
    <source>
        <dbReference type="Proteomes" id="UP000008144"/>
    </source>
</evidence>
<dbReference type="EMBL" id="EAAA01002287">
    <property type="status" value="NOT_ANNOTATED_CDS"/>
    <property type="molecule type" value="Genomic_DNA"/>
</dbReference>
<organism evidence="2 3">
    <name type="scientific">Ciona intestinalis</name>
    <name type="common">Transparent sea squirt</name>
    <name type="synonym">Ascidia intestinalis</name>
    <dbReference type="NCBI Taxonomy" id="7719"/>
    <lineage>
        <taxon>Eukaryota</taxon>
        <taxon>Metazoa</taxon>
        <taxon>Chordata</taxon>
        <taxon>Tunicata</taxon>
        <taxon>Ascidiacea</taxon>
        <taxon>Phlebobranchia</taxon>
        <taxon>Cionidae</taxon>
        <taxon>Ciona</taxon>
    </lineage>
</organism>
<proteinExistence type="predicted"/>
<protein>
    <submittedName>
        <fullName evidence="2">Uncharacterized protein</fullName>
    </submittedName>
</protein>
<reference evidence="2" key="4">
    <citation type="submission" date="2025-09" db="UniProtKB">
        <authorList>
            <consortium name="Ensembl"/>
        </authorList>
    </citation>
    <scope>IDENTIFICATION</scope>
</reference>